<evidence type="ECO:0000313" key="14">
    <source>
        <dbReference type="EMBL" id="KAJ7349109.1"/>
    </source>
</evidence>
<dbReference type="SUPFAM" id="SSF57850">
    <property type="entry name" value="RING/U-box"/>
    <property type="match status" value="1"/>
</dbReference>
<dbReference type="InterPro" id="IPR013083">
    <property type="entry name" value="Znf_RING/FYVE/PHD"/>
</dbReference>
<dbReference type="Pfam" id="PF14570">
    <property type="entry name" value="zf-RING_4"/>
    <property type="match status" value="1"/>
</dbReference>
<dbReference type="Gene3D" id="3.30.40.10">
    <property type="entry name" value="Zinc/RING finger domain, C3HC4 (zinc finger)"/>
    <property type="match status" value="1"/>
</dbReference>
<feature type="compositionally biased region" description="Polar residues" evidence="11">
    <location>
        <begin position="424"/>
        <end position="439"/>
    </location>
</feature>
<feature type="domain" description="RING-type" evidence="12">
    <location>
        <begin position="44"/>
        <end position="87"/>
    </location>
</feature>
<feature type="compositionally biased region" description="Polar residues" evidence="11">
    <location>
        <begin position="660"/>
        <end position="678"/>
    </location>
</feature>
<evidence type="ECO:0000313" key="15">
    <source>
        <dbReference type="Proteomes" id="UP001218218"/>
    </source>
</evidence>
<feature type="coiled-coil region" evidence="10">
    <location>
        <begin position="1336"/>
        <end position="1363"/>
    </location>
</feature>
<feature type="region of interest" description="Disordered" evidence="11">
    <location>
        <begin position="271"/>
        <end position="475"/>
    </location>
</feature>
<evidence type="ECO:0000256" key="1">
    <source>
        <dbReference type="ARBA" id="ARBA00004123"/>
    </source>
</evidence>
<dbReference type="GO" id="GO:0030014">
    <property type="term" value="C:CCR4-NOT complex"/>
    <property type="evidence" value="ECO:0007669"/>
    <property type="project" value="InterPro"/>
</dbReference>
<dbReference type="CDD" id="cd16618">
    <property type="entry name" value="mRING-HC-C4C4_CNOT4"/>
    <property type="match status" value="1"/>
</dbReference>
<dbReference type="InterPro" id="IPR012677">
    <property type="entry name" value="Nucleotide-bd_a/b_plait_sf"/>
</dbReference>
<keyword evidence="7" id="KW-0539">Nucleus</keyword>
<sequence>MSRLHPLPAPVVHAGFSVSQSKSTVLAGVQDAYWSDDEAEDAECPLCLEEMDISDLNFKPCICGYQICRFCWHHIKENLNKRCPACRRVYTDDTVEFKPIATQDHKRLTQQKKQRERERKELDALGRRHLANVRVVQRNVVYVVGIGPRFAKEELIPTLRSNEYFGQYGKITKILLVKRTPSGGGAPVVGLYITYHRREDAARAISAVDGTASPGGGREIMRASYGTTKYCMAFLRSVTCNDHACMNLHEWGDEKDCFTKEDLTTLKHTMKTTESRARNAVGGKKDDAEGLPKAAAWGKGPTVPAPTPTPTSQLSSTTTVRPTRRGAGGTRQGRNAPTATPPAATETRPTVMKDRKSANAKTPAPPPTSRPSTPSLPQRPATPVESKVLRTTKKEARAVPQPSPSPVPSVAADSDAGSHDVAPTSPTRPRSTDSGISSTPSVPPGLPAVPPGLSGPPGIAGPSRPPRVGTASPQTPLLASQSSYQMSTAARALLDDVKQRRELAPVAVVQPFPDFDRTLDVLNGQDGGGFSFNLDPKLASDEVDANLDLLPDFEAEAKIPFHGTYMDAFPALRSSVSPGSSPFMAPPGLPYAHNPSRSIYDPLSMRPSMAPIERQSTGGSSGYMGSFNPFADAGEDSPKPYSPLDDDRKVSRFGFARGRQGSTATTSSPLHVSSPLATSSSEGHSYYNSSETVPPQPAAPPMAAPWGSFYPLNGSATSSPLVPHAQVQPQPVYNQQHSRFQPFETGVSEAQLRDFIQSSRERASSATGAVSTPAAAPFGLTPSHSQSFADPAIMAAQFAPAPVAYNHGPMGYGPPPGLSYGAPPGILQHPSQHGHGGAESIEGNGSAHGEFISVFIEGREVSVPISTTDSPALSLALSAMDFPTLATGTGTGSVQSLVADEPAATQDDKALEKAERKAAKKAAAAEKAAERQKIAQEKAALKTAERTRVAQEKAAEKEKAAALKAEQEQAQKEKLEKEKAARERERLAKLEQQRQAQLLEREKEAQAEREKAKKAAAAKAPEPKPAKRTESNSAGVSKTPAKQASVPKPAAQAASEPVSQVPLLSKKPKKNKPVTTKPIKVSSKEEEHVPADEAGAVPPASTSEPSLPPKLSITATSSSDHSRSESLDGDMPTTLAELLDDLHVLNPMMDLPSHIFFDVHKLNPANKMPLEYGPLVHALSALSVGGGSFANGAGSGPADTAISSFQELLETLTQTISALLRLLPRTTWDESSYFDGVLGEMLKGGDYDNNLDDSKDNNVEALTLALERRARWMEVQLSKLEELHRDINTAAVRAVLSFNDNGWDRHAFLPRVGNTLRRFDSIGLVEEDGVTRSMTADELEKKLVVAKEAAVFAETEVRELMEKMHSIKPLEDE</sequence>
<dbReference type="PANTHER" id="PTHR12603">
    <property type="entry name" value="CCR4-NOT TRANSCRIPTION COMPLEX RELATED"/>
    <property type="match status" value="1"/>
</dbReference>
<feature type="compositionally biased region" description="Basic and acidic residues" evidence="11">
    <location>
        <begin position="999"/>
        <end position="1013"/>
    </location>
</feature>
<dbReference type="FunFam" id="3.30.40.10:FF:000006">
    <property type="entry name" value="CCR4-NOT transcription complex subunit 4"/>
    <property type="match status" value="1"/>
</dbReference>
<keyword evidence="2" id="KW-0479">Metal-binding</keyword>
<keyword evidence="4" id="KW-0862">Zinc</keyword>
<dbReference type="PROSITE" id="PS50102">
    <property type="entry name" value="RRM"/>
    <property type="match status" value="1"/>
</dbReference>
<evidence type="ECO:0000256" key="10">
    <source>
        <dbReference type="SAM" id="Coils"/>
    </source>
</evidence>
<comment type="caution">
    <text evidence="14">The sequence shown here is derived from an EMBL/GenBank/DDBJ whole genome shotgun (WGS) entry which is preliminary data.</text>
</comment>
<dbReference type="PANTHER" id="PTHR12603:SF0">
    <property type="entry name" value="CCR4-NOT TRANSCRIPTION COMPLEX SUBUNIT 4"/>
    <property type="match status" value="1"/>
</dbReference>
<feature type="compositionally biased region" description="Basic and acidic residues" evidence="11">
    <location>
        <begin position="945"/>
        <end position="992"/>
    </location>
</feature>
<dbReference type="SUPFAM" id="SSF54928">
    <property type="entry name" value="RNA-binding domain, RBD"/>
    <property type="match status" value="1"/>
</dbReference>
<dbReference type="InterPro" id="IPR039780">
    <property type="entry name" value="Mot2"/>
</dbReference>
<evidence type="ECO:0000256" key="2">
    <source>
        <dbReference type="ARBA" id="ARBA00022723"/>
    </source>
</evidence>
<evidence type="ECO:0000256" key="9">
    <source>
        <dbReference type="PROSITE-ProRule" id="PRU00176"/>
    </source>
</evidence>
<feature type="region of interest" description="Disordered" evidence="11">
    <location>
        <begin position="609"/>
        <end position="700"/>
    </location>
</feature>
<evidence type="ECO:0000256" key="11">
    <source>
        <dbReference type="SAM" id="MobiDB-lite"/>
    </source>
</evidence>
<organism evidence="14 15">
    <name type="scientific">Mycena albidolilacea</name>
    <dbReference type="NCBI Taxonomy" id="1033008"/>
    <lineage>
        <taxon>Eukaryota</taxon>
        <taxon>Fungi</taxon>
        <taxon>Dikarya</taxon>
        <taxon>Basidiomycota</taxon>
        <taxon>Agaricomycotina</taxon>
        <taxon>Agaricomycetes</taxon>
        <taxon>Agaricomycetidae</taxon>
        <taxon>Agaricales</taxon>
        <taxon>Marasmiineae</taxon>
        <taxon>Mycenaceae</taxon>
        <taxon>Mycena</taxon>
    </lineage>
</organism>
<feature type="compositionally biased region" description="Low complexity" evidence="11">
    <location>
        <begin position="310"/>
        <end position="321"/>
    </location>
</feature>
<evidence type="ECO:0000256" key="3">
    <source>
        <dbReference type="ARBA" id="ARBA00022771"/>
    </source>
</evidence>
<dbReference type="InterPro" id="IPR001841">
    <property type="entry name" value="Znf_RING"/>
</dbReference>
<name>A0AAD7A4A3_9AGAR</name>
<feature type="compositionally biased region" description="Basic and acidic residues" evidence="11">
    <location>
        <begin position="271"/>
        <end position="290"/>
    </location>
</feature>
<dbReference type="GO" id="GO:0016567">
    <property type="term" value="P:protein ubiquitination"/>
    <property type="evidence" value="ECO:0007669"/>
    <property type="project" value="TreeGrafter"/>
</dbReference>
<dbReference type="Gene3D" id="3.30.70.330">
    <property type="match status" value="1"/>
</dbReference>
<dbReference type="GO" id="GO:0004842">
    <property type="term" value="F:ubiquitin-protein transferase activity"/>
    <property type="evidence" value="ECO:0007669"/>
    <property type="project" value="InterPro"/>
</dbReference>
<feature type="compositionally biased region" description="Low complexity" evidence="11">
    <location>
        <begin position="679"/>
        <end position="691"/>
    </location>
</feature>
<dbReference type="CDD" id="cd12438">
    <property type="entry name" value="RRM_CNOT4"/>
    <property type="match status" value="1"/>
</dbReference>
<keyword evidence="5 9" id="KW-0694">RNA-binding</keyword>
<proteinExistence type="predicted"/>
<protein>
    <recommendedName>
        <fullName evidence="16">RING-type domain-containing protein</fullName>
    </recommendedName>
</protein>
<evidence type="ECO:0000259" key="13">
    <source>
        <dbReference type="PROSITE" id="PS50102"/>
    </source>
</evidence>
<feature type="compositionally biased region" description="Polar residues" evidence="11">
    <location>
        <begin position="1031"/>
        <end position="1042"/>
    </location>
</feature>
<dbReference type="GO" id="GO:0005634">
    <property type="term" value="C:nucleus"/>
    <property type="evidence" value="ECO:0007669"/>
    <property type="project" value="UniProtKB-SubCell"/>
</dbReference>
<feature type="compositionally biased region" description="Pro residues" evidence="11">
    <location>
        <begin position="441"/>
        <end position="454"/>
    </location>
</feature>
<evidence type="ECO:0000256" key="4">
    <source>
        <dbReference type="ARBA" id="ARBA00022833"/>
    </source>
</evidence>
<evidence type="ECO:0000256" key="6">
    <source>
        <dbReference type="ARBA" id="ARBA00023054"/>
    </source>
</evidence>
<dbReference type="InterPro" id="IPR034261">
    <property type="entry name" value="CNOT4_RRM"/>
</dbReference>
<evidence type="ECO:0000256" key="7">
    <source>
        <dbReference type="ARBA" id="ARBA00023242"/>
    </source>
</evidence>
<dbReference type="SMART" id="SM00361">
    <property type="entry name" value="RRM_1"/>
    <property type="match status" value="1"/>
</dbReference>
<evidence type="ECO:0000259" key="12">
    <source>
        <dbReference type="PROSITE" id="PS50089"/>
    </source>
</evidence>
<dbReference type="GO" id="GO:0008270">
    <property type="term" value="F:zinc ion binding"/>
    <property type="evidence" value="ECO:0007669"/>
    <property type="project" value="UniProtKB-KW"/>
</dbReference>
<evidence type="ECO:0000256" key="5">
    <source>
        <dbReference type="ARBA" id="ARBA00022884"/>
    </source>
</evidence>
<dbReference type="InterPro" id="IPR000504">
    <property type="entry name" value="RRM_dom"/>
</dbReference>
<feature type="region of interest" description="Disordered" evidence="11">
    <location>
        <begin position="945"/>
        <end position="1130"/>
    </location>
</feature>
<dbReference type="InterPro" id="IPR035979">
    <property type="entry name" value="RBD_domain_sf"/>
</dbReference>
<evidence type="ECO:0000256" key="8">
    <source>
        <dbReference type="PROSITE-ProRule" id="PRU00175"/>
    </source>
</evidence>
<feature type="compositionally biased region" description="Low complexity" evidence="11">
    <location>
        <begin position="370"/>
        <end position="379"/>
    </location>
</feature>
<dbReference type="InterPro" id="IPR039515">
    <property type="entry name" value="NOT4_mRING-HC-C4C4"/>
</dbReference>
<comment type="subcellular location">
    <subcellularLocation>
        <location evidence="1">Nucleus</location>
    </subcellularLocation>
</comment>
<keyword evidence="3 8" id="KW-0863">Zinc-finger</keyword>
<evidence type="ECO:0008006" key="16">
    <source>
        <dbReference type="Google" id="ProtNLM"/>
    </source>
</evidence>
<feature type="compositionally biased region" description="Low complexity" evidence="11">
    <location>
        <begin position="332"/>
        <end position="350"/>
    </location>
</feature>
<gene>
    <name evidence="14" type="ORF">DFH08DRAFT_778050</name>
</gene>
<keyword evidence="6 10" id="KW-0175">Coiled coil</keyword>
<accession>A0AAD7A4A3</accession>
<dbReference type="GO" id="GO:0003723">
    <property type="term" value="F:RNA binding"/>
    <property type="evidence" value="ECO:0007669"/>
    <property type="project" value="UniProtKB-UniRule"/>
</dbReference>
<dbReference type="EMBL" id="JARIHO010000016">
    <property type="protein sequence ID" value="KAJ7349109.1"/>
    <property type="molecule type" value="Genomic_DNA"/>
</dbReference>
<feature type="compositionally biased region" description="Basic and acidic residues" evidence="11">
    <location>
        <begin position="1021"/>
        <end position="1030"/>
    </location>
</feature>
<feature type="domain" description="RRM" evidence="13">
    <location>
        <begin position="139"/>
        <end position="220"/>
    </location>
</feature>
<reference evidence="14" key="1">
    <citation type="submission" date="2023-03" db="EMBL/GenBank/DDBJ databases">
        <title>Massive genome expansion in bonnet fungi (Mycena s.s.) driven by repeated elements and novel gene families across ecological guilds.</title>
        <authorList>
            <consortium name="Lawrence Berkeley National Laboratory"/>
            <person name="Harder C.B."/>
            <person name="Miyauchi S."/>
            <person name="Viragh M."/>
            <person name="Kuo A."/>
            <person name="Thoen E."/>
            <person name="Andreopoulos B."/>
            <person name="Lu D."/>
            <person name="Skrede I."/>
            <person name="Drula E."/>
            <person name="Henrissat B."/>
            <person name="Morin E."/>
            <person name="Kohler A."/>
            <person name="Barry K."/>
            <person name="LaButti K."/>
            <person name="Morin E."/>
            <person name="Salamov A."/>
            <person name="Lipzen A."/>
            <person name="Mereny Z."/>
            <person name="Hegedus B."/>
            <person name="Baldrian P."/>
            <person name="Stursova M."/>
            <person name="Weitz H."/>
            <person name="Taylor A."/>
            <person name="Grigoriev I.V."/>
            <person name="Nagy L.G."/>
            <person name="Martin F."/>
            <person name="Kauserud H."/>
        </authorList>
    </citation>
    <scope>NUCLEOTIDE SEQUENCE</scope>
    <source>
        <strain evidence="14">CBHHK002</strain>
    </source>
</reference>
<keyword evidence="15" id="KW-1185">Reference proteome</keyword>
<dbReference type="Proteomes" id="UP001218218">
    <property type="component" value="Unassembled WGS sequence"/>
</dbReference>
<dbReference type="PROSITE" id="PS50089">
    <property type="entry name" value="ZF_RING_2"/>
    <property type="match status" value="1"/>
</dbReference>
<dbReference type="InterPro" id="IPR003954">
    <property type="entry name" value="RRM_euk-type"/>
</dbReference>
<feature type="compositionally biased region" description="Basic and acidic residues" evidence="11">
    <location>
        <begin position="1082"/>
        <end position="1091"/>
    </location>
</feature>